<gene>
    <name evidence="1" type="ORF">NHX12_010149</name>
</gene>
<organism evidence="1 2">
    <name type="scientific">Muraenolepis orangiensis</name>
    <name type="common">Patagonian moray cod</name>
    <dbReference type="NCBI Taxonomy" id="630683"/>
    <lineage>
        <taxon>Eukaryota</taxon>
        <taxon>Metazoa</taxon>
        <taxon>Chordata</taxon>
        <taxon>Craniata</taxon>
        <taxon>Vertebrata</taxon>
        <taxon>Euteleostomi</taxon>
        <taxon>Actinopterygii</taxon>
        <taxon>Neopterygii</taxon>
        <taxon>Teleostei</taxon>
        <taxon>Neoteleostei</taxon>
        <taxon>Acanthomorphata</taxon>
        <taxon>Zeiogadaria</taxon>
        <taxon>Gadariae</taxon>
        <taxon>Gadiformes</taxon>
        <taxon>Muraenolepidoidei</taxon>
        <taxon>Muraenolepididae</taxon>
        <taxon>Muraenolepis</taxon>
    </lineage>
</organism>
<proteinExistence type="predicted"/>
<dbReference type="AlphaFoldDB" id="A0A9Q0DJ10"/>
<keyword evidence="2" id="KW-1185">Reference proteome</keyword>
<dbReference type="EMBL" id="JANIIK010000115">
    <property type="protein sequence ID" value="KAJ3589304.1"/>
    <property type="molecule type" value="Genomic_DNA"/>
</dbReference>
<comment type="caution">
    <text evidence="1">The sequence shown here is derived from an EMBL/GenBank/DDBJ whole genome shotgun (WGS) entry which is preliminary data.</text>
</comment>
<protein>
    <submittedName>
        <fullName evidence="1">Uncharacterized protein</fullName>
    </submittedName>
</protein>
<sequence>MMERWKYGKEDAIHDRCLRKYTRTPVICCNILHADDFLLLCSVVLELPIALSERVWGPPQGLVPPEPMAASVRGAAGRPVND</sequence>
<dbReference type="Proteomes" id="UP001148018">
    <property type="component" value="Unassembled WGS sequence"/>
</dbReference>
<evidence type="ECO:0000313" key="2">
    <source>
        <dbReference type="Proteomes" id="UP001148018"/>
    </source>
</evidence>
<evidence type="ECO:0000313" key="1">
    <source>
        <dbReference type="EMBL" id="KAJ3589304.1"/>
    </source>
</evidence>
<accession>A0A9Q0DJ10</accession>
<name>A0A9Q0DJ10_9TELE</name>
<reference evidence="1" key="1">
    <citation type="submission" date="2022-07" db="EMBL/GenBank/DDBJ databases">
        <title>Chromosome-level genome of Muraenolepis orangiensis.</title>
        <authorList>
            <person name="Kim J."/>
        </authorList>
    </citation>
    <scope>NUCLEOTIDE SEQUENCE</scope>
    <source>
        <strain evidence="1">KU_S4_2022</strain>
        <tissue evidence="1">Muscle</tissue>
    </source>
</reference>